<dbReference type="SUPFAM" id="SSF53738">
    <property type="entry name" value="Phosphoglucomutase, first 3 domains"/>
    <property type="match status" value="3"/>
</dbReference>
<dbReference type="OrthoDB" id="5287836at2"/>
<evidence type="ECO:0000259" key="11">
    <source>
        <dbReference type="Pfam" id="PF02880"/>
    </source>
</evidence>
<comment type="similarity">
    <text evidence="2 7">Belongs to the phosphohexose mutase family.</text>
</comment>
<dbReference type="GO" id="GO:0000287">
    <property type="term" value="F:magnesium ion binding"/>
    <property type="evidence" value="ECO:0007669"/>
    <property type="project" value="InterPro"/>
</dbReference>
<feature type="domain" description="Alpha-D-phosphohexomutase alpha/beta/alpha" evidence="9">
    <location>
        <begin position="6"/>
        <end position="137"/>
    </location>
</feature>
<evidence type="ECO:0000256" key="5">
    <source>
        <dbReference type="ARBA" id="ARBA00022842"/>
    </source>
</evidence>
<dbReference type="PANTHER" id="PTHR43771:SF2">
    <property type="entry name" value="PHOSPHOMANNOMUTASE_PHOSPHOGLUCOMUTASE"/>
    <property type="match status" value="1"/>
</dbReference>
<evidence type="ECO:0000259" key="8">
    <source>
        <dbReference type="Pfam" id="PF00408"/>
    </source>
</evidence>
<evidence type="ECO:0000313" key="12">
    <source>
        <dbReference type="EMBL" id="KYG66726.1"/>
    </source>
</evidence>
<dbReference type="AlphaFoldDB" id="A0A150WQS5"/>
<evidence type="ECO:0000259" key="10">
    <source>
        <dbReference type="Pfam" id="PF02879"/>
    </source>
</evidence>
<dbReference type="Proteomes" id="UP000075320">
    <property type="component" value="Unassembled WGS sequence"/>
</dbReference>
<dbReference type="PRINTS" id="PR00509">
    <property type="entry name" value="PGMPMM"/>
</dbReference>
<keyword evidence="13" id="KW-1185">Reference proteome</keyword>
<dbReference type="InterPro" id="IPR005846">
    <property type="entry name" value="A-D-PHexomutase_a/b/a-III"/>
</dbReference>
<organism evidence="12 13">
    <name type="scientific">Bdellovibrio bacteriovorus</name>
    <dbReference type="NCBI Taxonomy" id="959"/>
    <lineage>
        <taxon>Bacteria</taxon>
        <taxon>Pseudomonadati</taxon>
        <taxon>Bdellovibrionota</taxon>
        <taxon>Bdellovibrionia</taxon>
        <taxon>Bdellovibrionales</taxon>
        <taxon>Pseudobdellovibrionaceae</taxon>
        <taxon>Bdellovibrio</taxon>
    </lineage>
</organism>
<dbReference type="Pfam" id="PF02880">
    <property type="entry name" value="PGM_PMM_III"/>
    <property type="match status" value="1"/>
</dbReference>
<evidence type="ECO:0000313" key="13">
    <source>
        <dbReference type="Proteomes" id="UP000075320"/>
    </source>
</evidence>
<keyword evidence="6" id="KW-0413">Isomerase</keyword>
<dbReference type="InterPro" id="IPR036900">
    <property type="entry name" value="A-D-PHexomutase_C_sf"/>
</dbReference>
<dbReference type="Gene3D" id="3.40.120.10">
    <property type="entry name" value="Alpha-D-Glucose-1,6-Bisphosphate, subunit A, domain 3"/>
    <property type="match status" value="3"/>
</dbReference>
<accession>A0A150WQS5</accession>
<feature type="domain" description="Alpha-D-phosphohexomutase alpha/beta/alpha" evidence="11">
    <location>
        <begin position="257"/>
        <end position="366"/>
    </location>
</feature>
<dbReference type="InterPro" id="IPR005845">
    <property type="entry name" value="A-D-PHexomutase_a/b/a-II"/>
</dbReference>
<dbReference type="Pfam" id="PF00408">
    <property type="entry name" value="PGM_PMM_IV"/>
    <property type="match status" value="1"/>
</dbReference>
<dbReference type="CDD" id="cd03089">
    <property type="entry name" value="PMM_PGM"/>
    <property type="match status" value="1"/>
</dbReference>
<dbReference type="Pfam" id="PF02879">
    <property type="entry name" value="PGM_PMM_II"/>
    <property type="match status" value="1"/>
</dbReference>
<dbReference type="InterPro" id="IPR016066">
    <property type="entry name" value="A-D-PHexomutase_CS"/>
</dbReference>
<dbReference type="Pfam" id="PF02878">
    <property type="entry name" value="PGM_PMM_I"/>
    <property type="match status" value="1"/>
</dbReference>
<keyword evidence="5 7" id="KW-0460">Magnesium</keyword>
<dbReference type="Gene3D" id="3.30.310.50">
    <property type="entry name" value="Alpha-D-phosphohexomutase, C-terminal domain"/>
    <property type="match status" value="1"/>
</dbReference>
<dbReference type="InterPro" id="IPR005841">
    <property type="entry name" value="Alpha-D-phosphohexomutase_SF"/>
</dbReference>
<feature type="domain" description="Alpha-D-phosphohexomutase alpha/beta/alpha" evidence="10">
    <location>
        <begin position="156"/>
        <end position="252"/>
    </location>
</feature>
<evidence type="ECO:0000259" key="9">
    <source>
        <dbReference type="Pfam" id="PF02878"/>
    </source>
</evidence>
<keyword evidence="4 7" id="KW-0479">Metal-binding</keyword>
<evidence type="ECO:0000256" key="1">
    <source>
        <dbReference type="ARBA" id="ARBA00001946"/>
    </source>
</evidence>
<feature type="domain" description="Alpha-D-phosphohexomutase C-terminal" evidence="8">
    <location>
        <begin position="372"/>
        <end position="449"/>
    </location>
</feature>
<gene>
    <name evidence="12" type="ORF">AZI86_06690</name>
</gene>
<dbReference type="SUPFAM" id="SSF55957">
    <property type="entry name" value="Phosphoglucomutase, C-terminal domain"/>
    <property type="match status" value="1"/>
</dbReference>
<evidence type="ECO:0000256" key="7">
    <source>
        <dbReference type="RuleBase" id="RU004326"/>
    </source>
</evidence>
<dbReference type="InterPro" id="IPR005844">
    <property type="entry name" value="A-D-PHexomutase_a/b/a-I"/>
</dbReference>
<dbReference type="InterPro" id="IPR005843">
    <property type="entry name" value="A-D-PHexomutase_C"/>
</dbReference>
<evidence type="ECO:0000256" key="6">
    <source>
        <dbReference type="ARBA" id="ARBA00023235"/>
    </source>
</evidence>
<proteinExistence type="inferred from homology"/>
<comment type="caution">
    <text evidence="12">The sequence shown here is derived from an EMBL/GenBank/DDBJ whole genome shotgun (WGS) entry which is preliminary data.</text>
</comment>
<protein>
    <submittedName>
        <fullName evidence="12">Phosphomannomutase</fullName>
    </submittedName>
</protein>
<evidence type="ECO:0000256" key="2">
    <source>
        <dbReference type="ARBA" id="ARBA00010231"/>
    </source>
</evidence>
<dbReference type="InterPro" id="IPR016055">
    <property type="entry name" value="A-D-PHexomutase_a/b/a-I/II/III"/>
</dbReference>
<reference evidence="12 13" key="1">
    <citation type="submission" date="2016-03" db="EMBL/GenBank/DDBJ databases">
        <authorList>
            <person name="Ploux O."/>
        </authorList>
    </citation>
    <scope>NUCLEOTIDE SEQUENCE [LARGE SCALE GENOMIC DNA]</scope>
    <source>
        <strain evidence="12 13">R0</strain>
    </source>
</reference>
<dbReference type="GO" id="GO:0016868">
    <property type="term" value="F:intramolecular phosphotransferase activity"/>
    <property type="evidence" value="ECO:0007669"/>
    <property type="project" value="InterPro"/>
</dbReference>
<evidence type="ECO:0000256" key="3">
    <source>
        <dbReference type="ARBA" id="ARBA00022553"/>
    </source>
</evidence>
<comment type="cofactor">
    <cofactor evidence="1">
        <name>Mg(2+)</name>
        <dbReference type="ChEBI" id="CHEBI:18420"/>
    </cofactor>
</comment>
<dbReference type="RefSeq" id="WP_061834305.1">
    <property type="nucleotide sequence ID" value="NZ_LUKE01000001.1"/>
</dbReference>
<dbReference type="EMBL" id="LUKE01000001">
    <property type="protein sequence ID" value="KYG66726.1"/>
    <property type="molecule type" value="Genomic_DNA"/>
</dbReference>
<keyword evidence="3" id="KW-0597">Phosphoprotein</keyword>
<evidence type="ECO:0000256" key="4">
    <source>
        <dbReference type="ARBA" id="ARBA00022723"/>
    </source>
</evidence>
<sequence length="456" mass="50346">MFQPVIFREYDIRGVYNQQFDDDFARLLARAYVVYMKNEKNISNPTVAIGCDARESSPAIVKSLAKGLMESGANVIHLGLVTTPVCYFSTFEVAGVQGAFQVTGSHNPPEYNGFKISVGKGTIFGVEIQKLLHIIQKGQYIDGQGTEKTIDIKPTYYDRYKKEFGTIKNIKFVLDCGNGAGGSVVRGLFNAVGLTPTILFEEPDGRFPNHHPDPTVEENLEDLKKQVAKEGAVCGIGFDGDADRIGVVDHTGRMVYGDELMVIISRAILAEQKGAKIIGDVKCSDRMYQDVAKHGGVPIMWKTGHSLVKEKIKVEKAPFGGEMSGHVFFADRNYGYDDAPYAALRLVEILAKTGKTIPELLEGLPPAFNTPEIRIDTTEEKKVLIVQKMIEAFPDKPGADYKVDFTDGIRLSFKDGWALCRSSNTQPVVVVRYESNTQAGLDAIRNRVEAVVNKYL</sequence>
<dbReference type="GO" id="GO:0005975">
    <property type="term" value="P:carbohydrate metabolic process"/>
    <property type="evidence" value="ECO:0007669"/>
    <property type="project" value="InterPro"/>
</dbReference>
<dbReference type="PROSITE" id="PS00710">
    <property type="entry name" value="PGM_PMM"/>
    <property type="match status" value="1"/>
</dbReference>
<name>A0A150WQS5_BDEBC</name>
<dbReference type="PANTHER" id="PTHR43771">
    <property type="entry name" value="PHOSPHOMANNOMUTASE"/>
    <property type="match status" value="1"/>
</dbReference>